<dbReference type="GeneID" id="100908303"/>
<feature type="region of interest" description="Disordered" evidence="13">
    <location>
        <begin position="946"/>
        <end position="995"/>
    </location>
</feature>
<name>A0AAJ6QNM4_9ACAR</name>
<dbReference type="GO" id="GO:0008449">
    <property type="term" value="F:N-acetylglucosamine-6-sulfatase activity"/>
    <property type="evidence" value="ECO:0007669"/>
    <property type="project" value="TreeGrafter"/>
</dbReference>
<feature type="compositionally biased region" description="Polar residues" evidence="13">
    <location>
        <begin position="969"/>
        <end position="980"/>
    </location>
</feature>
<evidence type="ECO:0000256" key="4">
    <source>
        <dbReference type="ARBA" id="ARBA00004348"/>
    </source>
</evidence>
<dbReference type="GO" id="GO:0009986">
    <property type="term" value="C:cell surface"/>
    <property type="evidence" value="ECO:0007669"/>
    <property type="project" value="UniProtKB-SubCell"/>
</dbReference>
<keyword evidence="8" id="KW-0378">Hydrolase</keyword>
<sequence>MRSSNPNIVVIVTDDQDIELGSMNYMPKVREHIEREGAFFPNAYVTTPMCCPSRSSLLTGVYVHNHNVYTNNKNCSSTQWRRTFEPRTFANALANTGYNTGYFGKYLNEYNGNHVPLGWKEWLGLVRNSKFYNYTVSVNGNKVKHGNDYSKDYLPDLITNHSLSFLRRSKQFYPDKPVLMVMAYPGPHGPEDSAPQYQNMFLNETQHRTPSWNYAPNYDKQWILQHTGKMQDIHMKFTDMLNTKRLQTLQSVDDAVDQLITELKRLDEVDNTFIFYTSDHGYHLGQFGLVKGKAMPFEFDVRVPFYVRGPKISRGIQIPEIIANIDIAPTMLEIARLPPDVSMDGKSILPLLMQKMGRRVTTWRDSVLIEKGKITREALIRMESASAAAAKCSTGKFPSPCKPGQRFECIFEDQWKLVRCNRRCQCKKSRKFVMDDDLRRIRSGLRRSSKPRLRRSEFSLPPQYMALTRNPPSVLASGETSDAEDDFGSGPVNSQGKELVNCVQFAKNQSVICLGEEEYQDPTLWKKKKQEVDGLIKGLRQKLNQLKGLQTTLRQNRPYGASNGRRPVGSSEPDDECQCRHKGRKMRKQEKFANTECTADLDKMNCFTHDNDHWKTPPLWTEGPFCFCQNANNNTFWCVRTINATHNFLYCEFITGLTSFYNLKDDPYQLRNVVSSLSRKELDLLKVSLNRLRRCRGARECTVRYRVPKPNPAVLANLTMSIRDNLLRKTSVLSITSISEIRKTTWIANRELSRIQDTLVRLESQTPVPSALKAKDTKSRASPRNRIQLTDEEWIEVISPPVPARRVSKPSRREMADLRRLAERARIYREVYKEPMPERYENASPPELTSRLNKDEEDRKRRKDLTRQLNKMLGRVRMTDEEERRGEAPKKGAALGSLKLTASSSEDAVSLGVAKQKKILQLISTVQSGGSEDLENVEKEIKLMAEESGKSKAKATVPSESSESVPLSARNSLSVSTATPTVPLRHKLTSSSSIK</sequence>
<keyword evidence="10" id="KW-0106">Calcium</keyword>
<dbReference type="PROSITE" id="PS00523">
    <property type="entry name" value="SULFATASE_1"/>
    <property type="match status" value="1"/>
</dbReference>
<evidence type="ECO:0000256" key="11">
    <source>
        <dbReference type="ARBA" id="ARBA00023034"/>
    </source>
</evidence>
<evidence type="ECO:0000256" key="8">
    <source>
        <dbReference type="ARBA" id="ARBA00022801"/>
    </source>
</evidence>
<evidence type="ECO:0000259" key="14">
    <source>
        <dbReference type="Pfam" id="PF00884"/>
    </source>
</evidence>
<evidence type="ECO:0000256" key="13">
    <source>
        <dbReference type="SAM" id="MobiDB-lite"/>
    </source>
</evidence>
<dbReference type="InterPro" id="IPR000917">
    <property type="entry name" value="Sulfatase_N"/>
</dbReference>
<protein>
    <submittedName>
        <fullName evidence="17">Extracellular sulfatase Sulf-1-like</fullName>
    </submittedName>
</protein>
<feature type="domain" description="Extracellular sulfatase C-terminal" evidence="15">
    <location>
        <begin position="505"/>
        <end position="560"/>
    </location>
</feature>
<dbReference type="GO" id="GO:0005783">
    <property type="term" value="C:endoplasmic reticulum"/>
    <property type="evidence" value="ECO:0007669"/>
    <property type="project" value="UniProtKB-SubCell"/>
</dbReference>
<evidence type="ECO:0000256" key="1">
    <source>
        <dbReference type="ARBA" id="ARBA00001913"/>
    </source>
</evidence>
<evidence type="ECO:0000256" key="10">
    <source>
        <dbReference type="ARBA" id="ARBA00022837"/>
    </source>
</evidence>
<evidence type="ECO:0000256" key="2">
    <source>
        <dbReference type="ARBA" id="ARBA00004240"/>
    </source>
</evidence>
<evidence type="ECO:0000256" key="3">
    <source>
        <dbReference type="ARBA" id="ARBA00004241"/>
    </source>
</evidence>
<comment type="subcellular location">
    <subcellularLocation>
        <location evidence="3">Cell surface</location>
    </subcellularLocation>
    <subcellularLocation>
        <location evidence="2">Endoplasmic reticulum</location>
    </subcellularLocation>
    <subcellularLocation>
        <location evidence="4">Golgi apparatus</location>
        <location evidence="4">Golgi stack</location>
    </subcellularLocation>
</comment>
<dbReference type="KEGG" id="goe:100908303"/>
<comment type="cofactor">
    <cofactor evidence="1">
        <name>Ca(2+)</name>
        <dbReference type="ChEBI" id="CHEBI:29108"/>
    </cofactor>
</comment>
<dbReference type="SUPFAM" id="SSF53649">
    <property type="entry name" value="Alkaline phosphatase-like"/>
    <property type="match status" value="1"/>
</dbReference>
<dbReference type="Proteomes" id="UP000694867">
    <property type="component" value="Unplaced"/>
</dbReference>
<dbReference type="GO" id="GO:0046872">
    <property type="term" value="F:metal ion binding"/>
    <property type="evidence" value="ECO:0007669"/>
    <property type="project" value="UniProtKB-KW"/>
</dbReference>
<keyword evidence="7" id="KW-0732">Signal</keyword>
<feature type="region of interest" description="Disordered" evidence="13">
    <location>
        <begin position="550"/>
        <end position="577"/>
    </location>
</feature>
<evidence type="ECO:0000256" key="12">
    <source>
        <dbReference type="ARBA" id="ARBA00023180"/>
    </source>
</evidence>
<keyword evidence="6" id="KW-0479">Metal-binding</keyword>
<dbReference type="PANTHER" id="PTHR43108">
    <property type="entry name" value="N-ACETYLGLUCOSAMINE-6-SULFATASE FAMILY MEMBER"/>
    <property type="match status" value="1"/>
</dbReference>
<dbReference type="InterPro" id="IPR024607">
    <property type="entry name" value="Sulfatase_CS"/>
</dbReference>
<evidence type="ECO:0000259" key="15">
    <source>
        <dbReference type="Pfam" id="PF12548"/>
    </source>
</evidence>
<feature type="region of interest" description="Disordered" evidence="13">
    <location>
        <begin position="837"/>
        <end position="864"/>
    </location>
</feature>
<evidence type="ECO:0000256" key="6">
    <source>
        <dbReference type="ARBA" id="ARBA00022723"/>
    </source>
</evidence>
<keyword evidence="11" id="KW-0333">Golgi apparatus</keyword>
<dbReference type="PANTHER" id="PTHR43108:SF16">
    <property type="entry name" value="EXTRACELLULAR SULFATASE SULF-1 HOMOLOG"/>
    <property type="match status" value="1"/>
</dbReference>
<dbReference type="InterPro" id="IPR024609">
    <property type="entry name" value="Extracellular_sulfatase_C"/>
</dbReference>
<dbReference type="RefSeq" id="XP_003740800.3">
    <property type="nucleotide sequence ID" value="XM_003740752.3"/>
</dbReference>
<dbReference type="CDD" id="cd16147">
    <property type="entry name" value="G6S"/>
    <property type="match status" value="1"/>
</dbReference>
<evidence type="ECO:0000256" key="5">
    <source>
        <dbReference type="ARBA" id="ARBA00008779"/>
    </source>
</evidence>
<keyword evidence="9" id="KW-0256">Endoplasmic reticulum</keyword>
<dbReference type="Pfam" id="PF00884">
    <property type="entry name" value="Sulfatase"/>
    <property type="match status" value="1"/>
</dbReference>
<keyword evidence="12" id="KW-0325">Glycoprotein</keyword>
<evidence type="ECO:0000313" key="17">
    <source>
        <dbReference type="RefSeq" id="XP_003740800.3"/>
    </source>
</evidence>
<proteinExistence type="inferred from homology"/>
<reference evidence="17" key="1">
    <citation type="submission" date="2025-08" db="UniProtKB">
        <authorList>
            <consortium name="RefSeq"/>
        </authorList>
    </citation>
    <scope>IDENTIFICATION</scope>
</reference>
<evidence type="ECO:0000256" key="7">
    <source>
        <dbReference type="ARBA" id="ARBA00022729"/>
    </source>
</evidence>
<feature type="domain" description="Sulfatase N-terminal" evidence="14">
    <location>
        <begin position="6"/>
        <end position="335"/>
    </location>
</feature>
<organism evidence="16 17">
    <name type="scientific">Galendromus occidentalis</name>
    <name type="common">western predatory mite</name>
    <dbReference type="NCBI Taxonomy" id="34638"/>
    <lineage>
        <taxon>Eukaryota</taxon>
        <taxon>Metazoa</taxon>
        <taxon>Ecdysozoa</taxon>
        <taxon>Arthropoda</taxon>
        <taxon>Chelicerata</taxon>
        <taxon>Arachnida</taxon>
        <taxon>Acari</taxon>
        <taxon>Parasitiformes</taxon>
        <taxon>Mesostigmata</taxon>
        <taxon>Gamasina</taxon>
        <taxon>Phytoseioidea</taxon>
        <taxon>Phytoseiidae</taxon>
        <taxon>Typhlodrominae</taxon>
        <taxon>Galendromus</taxon>
    </lineage>
</organism>
<gene>
    <name evidence="17" type="primary">LOC100908303</name>
</gene>
<accession>A0AAJ6QNM4</accession>
<dbReference type="Gene3D" id="3.40.720.10">
    <property type="entry name" value="Alkaline Phosphatase, subunit A"/>
    <property type="match status" value="1"/>
</dbReference>
<dbReference type="GO" id="GO:0005795">
    <property type="term" value="C:Golgi stack"/>
    <property type="evidence" value="ECO:0007669"/>
    <property type="project" value="UniProtKB-SubCell"/>
</dbReference>
<keyword evidence="16" id="KW-1185">Reference proteome</keyword>
<dbReference type="AlphaFoldDB" id="A0AAJ6QNM4"/>
<comment type="similarity">
    <text evidence="5">Belongs to the sulfatase family.</text>
</comment>
<feature type="region of interest" description="Disordered" evidence="13">
    <location>
        <begin position="469"/>
        <end position="491"/>
    </location>
</feature>
<dbReference type="GO" id="GO:0005539">
    <property type="term" value="F:glycosaminoglycan binding"/>
    <property type="evidence" value="ECO:0007669"/>
    <property type="project" value="TreeGrafter"/>
</dbReference>
<dbReference type="InterPro" id="IPR017850">
    <property type="entry name" value="Alkaline_phosphatase_core_sf"/>
</dbReference>
<evidence type="ECO:0000256" key="9">
    <source>
        <dbReference type="ARBA" id="ARBA00022824"/>
    </source>
</evidence>
<dbReference type="Pfam" id="PF12548">
    <property type="entry name" value="DUF3740"/>
    <property type="match status" value="1"/>
</dbReference>
<feature type="compositionally biased region" description="Low complexity" evidence="13">
    <location>
        <begin position="957"/>
        <end position="966"/>
    </location>
</feature>
<evidence type="ECO:0000313" key="16">
    <source>
        <dbReference type="Proteomes" id="UP000694867"/>
    </source>
</evidence>